<evidence type="ECO:0000256" key="1">
    <source>
        <dbReference type="SAM" id="Phobius"/>
    </source>
</evidence>
<keyword evidence="3" id="KW-1185">Reference proteome</keyword>
<dbReference type="AlphaFoldDB" id="A0A2N3NCF3"/>
<dbReference type="Proteomes" id="UP000233524">
    <property type="component" value="Unassembled WGS sequence"/>
</dbReference>
<gene>
    <name evidence="2" type="ORF">jhhlp_001851</name>
</gene>
<accession>A0A2N3NCF3</accession>
<protein>
    <submittedName>
        <fullName evidence="2">Uncharacterized protein</fullName>
    </submittedName>
</protein>
<dbReference type="PANTHER" id="PTHR36587">
    <property type="entry name" value="EXPRESSION SITE-ASSOCIATED GENE 3 (ESAG3)-LIKE PROTEIN"/>
    <property type="match status" value="1"/>
</dbReference>
<name>A0A2N3NCF3_9PEZI</name>
<dbReference type="OrthoDB" id="422736at2759"/>
<dbReference type="PANTHER" id="PTHR36587:SF2">
    <property type="entry name" value="EXPRESSION SITE-ASSOCIATED GENE 3 (ESAG3)-LIKE PROTEIN"/>
    <property type="match status" value="1"/>
</dbReference>
<comment type="caution">
    <text evidence="2">The sequence shown here is derived from an EMBL/GenBank/DDBJ whole genome shotgun (WGS) entry which is preliminary data.</text>
</comment>
<keyword evidence="1" id="KW-0472">Membrane</keyword>
<proteinExistence type="predicted"/>
<organism evidence="2 3">
    <name type="scientific">Lomentospora prolificans</name>
    <dbReference type="NCBI Taxonomy" id="41688"/>
    <lineage>
        <taxon>Eukaryota</taxon>
        <taxon>Fungi</taxon>
        <taxon>Dikarya</taxon>
        <taxon>Ascomycota</taxon>
        <taxon>Pezizomycotina</taxon>
        <taxon>Sordariomycetes</taxon>
        <taxon>Hypocreomycetidae</taxon>
        <taxon>Microascales</taxon>
        <taxon>Microascaceae</taxon>
        <taxon>Lomentospora</taxon>
    </lineage>
</organism>
<feature type="transmembrane region" description="Helical" evidence="1">
    <location>
        <begin position="23"/>
        <end position="41"/>
    </location>
</feature>
<dbReference type="InParanoid" id="A0A2N3NCF3"/>
<dbReference type="VEuPathDB" id="FungiDB:jhhlp_001851"/>
<evidence type="ECO:0000313" key="2">
    <source>
        <dbReference type="EMBL" id="PKS10101.1"/>
    </source>
</evidence>
<keyword evidence="1" id="KW-0812">Transmembrane</keyword>
<keyword evidence="1" id="KW-1133">Transmembrane helix</keyword>
<sequence length="545" mass="61528">MAALDWSRLYASRCGLHILQRRLVRRAILLVIFLFVLVALLEYPTLLLGSTAPNYWSFIHADRPYSPESIDSGERKFVILLPADFSSPDLCKVVSSAIALGYPAPVIVNWRKDFHTDAQGIGPSQLGKISGTLNYLEWATSTNAPEPERLAGDDLVMMLDAHDVWLQLPPSVLLDRFFKSNAQANRRIFQEHGDVSQDLMEQKVIVSAQKGCMAPRDDVSNLHCNSVPESTLPANVYGFLTDSPLSRILRWKYTRPRYINSGSFIGPASDLKKYFQRVKQRMGEDIAALKPHQELGGDQGIFAEIFGEQETWRRKAQEEYSRNGRTLGEAEVRLRDEFEYHVGLDYAQELFYPTCYSERDGYFVSLNKAQELDTESGRLGVSPPRIEGVPRDIEKAKKPLATLGQGDRSSLGWGDIPLYVDFWTTAVPVAIHHNAWRDGLKARRKTWWDKTWYFPHLRELLASALESIGTAPLATLEARNGTLDVWPYTVGKRDAAAMLFVRASPDGEWGLEAASWNMVCKSSNATEEEISPWYDEVFRDGKGAF</sequence>
<evidence type="ECO:0000313" key="3">
    <source>
        <dbReference type="Proteomes" id="UP000233524"/>
    </source>
</evidence>
<reference evidence="2 3" key="1">
    <citation type="journal article" date="2017" name="G3 (Bethesda)">
        <title>First Draft Genome Sequence of the Pathogenic Fungus Lomentospora prolificans (Formerly Scedosporium prolificans).</title>
        <authorList>
            <person name="Luo R."/>
            <person name="Zimin A."/>
            <person name="Workman R."/>
            <person name="Fan Y."/>
            <person name="Pertea G."/>
            <person name="Grossman N."/>
            <person name="Wear M.P."/>
            <person name="Jia B."/>
            <person name="Miller H."/>
            <person name="Casadevall A."/>
            <person name="Timp W."/>
            <person name="Zhang S.X."/>
            <person name="Salzberg S.L."/>
        </authorList>
    </citation>
    <scope>NUCLEOTIDE SEQUENCE [LARGE SCALE GENOMIC DNA]</scope>
    <source>
        <strain evidence="2 3">JHH-5317</strain>
    </source>
</reference>
<dbReference type="CDD" id="cd22997">
    <property type="entry name" value="GT_LH"/>
    <property type="match status" value="1"/>
</dbReference>
<dbReference type="EMBL" id="NLAX01000008">
    <property type="protein sequence ID" value="PKS10101.1"/>
    <property type="molecule type" value="Genomic_DNA"/>
</dbReference>